<dbReference type="GO" id="GO:0005769">
    <property type="term" value="C:early endosome"/>
    <property type="evidence" value="ECO:0007669"/>
    <property type="project" value="TreeGrafter"/>
</dbReference>
<feature type="compositionally biased region" description="Pro residues" evidence="2">
    <location>
        <begin position="385"/>
        <end position="401"/>
    </location>
</feature>
<reference evidence="4" key="1">
    <citation type="submission" date="2021-01" db="EMBL/GenBank/DDBJ databases">
        <authorList>
            <person name="Corre E."/>
            <person name="Pelletier E."/>
            <person name="Niang G."/>
            <person name="Scheremetjew M."/>
            <person name="Finn R."/>
            <person name="Kale V."/>
            <person name="Holt S."/>
            <person name="Cochrane G."/>
            <person name="Meng A."/>
            <person name="Brown T."/>
            <person name="Cohen L."/>
        </authorList>
    </citation>
    <scope>NUCLEOTIDE SEQUENCE</scope>
    <source>
        <strain evidence="4">NIES-2562</strain>
    </source>
</reference>
<dbReference type="GO" id="GO:0007032">
    <property type="term" value="P:endosome organization"/>
    <property type="evidence" value="ECO:0007669"/>
    <property type="project" value="TreeGrafter"/>
</dbReference>
<name>A0A7S3GEP1_9EUKA</name>
<dbReference type="GO" id="GO:0042147">
    <property type="term" value="P:retrograde transport, endosome to Golgi"/>
    <property type="evidence" value="ECO:0007669"/>
    <property type="project" value="TreeGrafter"/>
</dbReference>
<feature type="compositionally biased region" description="Pro residues" evidence="2">
    <location>
        <begin position="1"/>
        <end position="11"/>
    </location>
</feature>
<dbReference type="InterPro" id="IPR011993">
    <property type="entry name" value="PH-like_dom_sf"/>
</dbReference>
<feature type="compositionally biased region" description="Low complexity" evidence="2">
    <location>
        <begin position="371"/>
        <end position="384"/>
    </location>
</feature>
<dbReference type="GO" id="GO:0005802">
    <property type="term" value="C:trans-Golgi network"/>
    <property type="evidence" value="ECO:0007669"/>
    <property type="project" value="TreeGrafter"/>
</dbReference>
<dbReference type="SUPFAM" id="SSF103657">
    <property type="entry name" value="BAR/IMD domain-like"/>
    <property type="match status" value="1"/>
</dbReference>
<dbReference type="InterPro" id="IPR027267">
    <property type="entry name" value="AH/BAR_dom_sf"/>
</dbReference>
<feature type="region of interest" description="Disordered" evidence="2">
    <location>
        <begin position="361"/>
        <end position="418"/>
    </location>
</feature>
<dbReference type="InterPro" id="IPR045188">
    <property type="entry name" value="Boi1/Boi2-like"/>
</dbReference>
<dbReference type="PROSITE" id="PS50003">
    <property type="entry name" value="PH_DOMAIN"/>
    <property type="match status" value="1"/>
</dbReference>
<evidence type="ECO:0000256" key="2">
    <source>
        <dbReference type="SAM" id="MobiDB-lite"/>
    </source>
</evidence>
<evidence type="ECO:0000313" key="4">
    <source>
        <dbReference type="EMBL" id="CAE0263816.1"/>
    </source>
</evidence>
<dbReference type="GO" id="GO:0055037">
    <property type="term" value="C:recycling endosome"/>
    <property type="evidence" value="ECO:0007669"/>
    <property type="project" value="TreeGrafter"/>
</dbReference>
<dbReference type="PANTHER" id="PTHR22902:SF27">
    <property type="entry name" value="PLECKSTRIN HOMOLOGY DOMAIN-CONTAINING FAMILY A MEMBER 3"/>
    <property type="match status" value="1"/>
</dbReference>
<dbReference type="InterPro" id="IPR001849">
    <property type="entry name" value="PH_domain"/>
</dbReference>
<dbReference type="AlphaFoldDB" id="A0A7S3GEP1"/>
<evidence type="ECO:0000256" key="1">
    <source>
        <dbReference type="ARBA" id="ARBA00022553"/>
    </source>
</evidence>
<protein>
    <recommendedName>
        <fullName evidence="3">PH domain-containing protein</fullName>
    </recommendedName>
</protein>
<dbReference type="Gene3D" id="2.30.29.30">
    <property type="entry name" value="Pleckstrin-homology domain (PH domain)/Phosphotyrosine-binding domain (PTB)"/>
    <property type="match status" value="1"/>
</dbReference>
<proteinExistence type="predicted"/>
<dbReference type="SMART" id="SM00233">
    <property type="entry name" value="PH"/>
    <property type="match status" value="1"/>
</dbReference>
<feature type="region of interest" description="Disordered" evidence="2">
    <location>
        <begin position="597"/>
        <end position="616"/>
    </location>
</feature>
<sequence>MADRPLPPLPPPEEEEEESSSEEEEDSLFSGGDGLAEAVVKVKVGGSKHTNDGAAPFATSSSSPLPPFVDADAPFSLVVGEEQAPPSLTGDPHGGVGESGPRPPRAPPQGPPPAEVEEAARERMAVKDDGWAIQDMEWEGPLPTHPVEMQGWMAKKGGSTAGGRNWMKGGRRNWKRRYFFLSNDTLTYFENEEMTAEKGSVSILEGEVVTDPTYVKEKRFILRTRERDMMVEVDDDTAKEEWVKSLKTNILFFRLQSRGSSGGIGHELGGDSIMEYRKEKMQGWSISKLARRVFQKTGAVKKVEEPPQFIELRGKFKTLMENVRIVEKKVETFEVRMGEVASGFRSLSSGLNRLQAKMRRTDALHGNGERSISAITPTSFSSSPSPTPPRSAAPPSAPSPPSENGGGNSGGGSGKSAISSLVAAPPPVLKMEELALFRQDFSSDALTVEDKTKLCSDAFEYLAQLHREYKSDIEQQVFQPLHTYYTKSILPAYAIKQKYAKVRLEYAEIRDEIERNEIRHSDKGLRVHDAKFMWNHMMKEVDTAYSQVLAEHTDYLQPIFQVYYELQLAFLQKGKKLFDRLCHCVCTALTAVQLPSPPPVAARGPAPPPSQPKNKS</sequence>
<dbReference type="Pfam" id="PF00169">
    <property type="entry name" value="PH"/>
    <property type="match status" value="1"/>
</dbReference>
<evidence type="ECO:0000259" key="3">
    <source>
        <dbReference type="PROSITE" id="PS50003"/>
    </source>
</evidence>
<feature type="region of interest" description="Disordered" evidence="2">
    <location>
        <begin position="1"/>
        <end position="121"/>
    </location>
</feature>
<gene>
    <name evidence="4" type="ORF">PBIL07802_LOCUS26119</name>
</gene>
<dbReference type="Gene3D" id="1.20.1270.60">
    <property type="entry name" value="Arfaptin homology (AH) domain/BAR domain"/>
    <property type="match status" value="1"/>
</dbReference>
<organism evidence="4">
    <name type="scientific">Palpitomonas bilix</name>
    <dbReference type="NCBI Taxonomy" id="652834"/>
    <lineage>
        <taxon>Eukaryota</taxon>
        <taxon>Eukaryota incertae sedis</taxon>
    </lineage>
</organism>
<dbReference type="PANTHER" id="PTHR22902">
    <property type="entry name" value="SESQUIPEDALIAN"/>
    <property type="match status" value="1"/>
</dbReference>
<dbReference type="SUPFAM" id="SSF50729">
    <property type="entry name" value="PH domain-like"/>
    <property type="match status" value="1"/>
</dbReference>
<dbReference type="GO" id="GO:0001881">
    <property type="term" value="P:receptor recycling"/>
    <property type="evidence" value="ECO:0007669"/>
    <property type="project" value="TreeGrafter"/>
</dbReference>
<dbReference type="EMBL" id="HBIB01040183">
    <property type="protein sequence ID" value="CAE0263816.1"/>
    <property type="molecule type" value="Transcribed_RNA"/>
</dbReference>
<feature type="compositionally biased region" description="Pro residues" evidence="2">
    <location>
        <begin position="101"/>
        <end position="114"/>
    </location>
</feature>
<accession>A0A7S3GEP1</accession>
<dbReference type="GO" id="GO:0005829">
    <property type="term" value="C:cytosol"/>
    <property type="evidence" value="ECO:0007669"/>
    <property type="project" value="GOC"/>
</dbReference>
<keyword evidence="1" id="KW-0597">Phosphoprotein</keyword>
<feature type="compositionally biased region" description="Gly residues" evidence="2">
    <location>
        <begin position="404"/>
        <end position="414"/>
    </location>
</feature>
<feature type="domain" description="PH" evidence="3">
    <location>
        <begin position="146"/>
        <end position="251"/>
    </location>
</feature>
<feature type="compositionally biased region" description="Acidic residues" evidence="2">
    <location>
        <begin position="12"/>
        <end position="27"/>
    </location>
</feature>